<dbReference type="Proteomes" id="UP000242519">
    <property type="component" value="Unassembled WGS sequence"/>
</dbReference>
<name>A0A218YWR3_9HELO</name>
<keyword evidence="3" id="KW-1185">Reference proteome</keyword>
<evidence type="ECO:0000313" key="2">
    <source>
        <dbReference type="EMBL" id="OWO99731.1"/>
    </source>
</evidence>
<keyword evidence="1" id="KW-0732">Signal</keyword>
<dbReference type="InParanoid" id="A0A218YWR3"/>
<organism evidence="2 3">
    <name type="scientific">Diplocarpon coronariae</name>
    <dbReference type="NCBI Taxonomy" id="2795749"/>
    <lineage>
        <taxon>Eukaryota</taxon>
        <taxon>Fungi</taxon>
        <taxon>Dikarya</taxon>
        <taxon>Ascomycota</taxon>
        <taxon>Pezizomycotina</taxon>
        <taxon>Leotiomycetes</taxon>
        <taxon>Helotiales</taxon>
        <taxon>Drepanopezizaceae</taxon>
        <taxon>Diplocarpon</taxon>
    </lineage>
</organism>
<protein>
    <submittedName>
        <fullName evidence="2">Uncharacterized protein</fullName>
    </submittedName>
</protein>
<feature type="chain" id="PRO_5012871958" evidence="1">
    <location>
        <begin position="22"/>
        <end position="165"/>
    </location>
</feature>
<dbReference type="OrthoDB" id="3505828at2759"/>
<accession>A0A218YWR3</accession>
<dbReference type="AlphaFoldDB" id="A0A218YWR3"/>
<sequence>MLALGVFSTTGFCAIATITVADPLPCIPNADPTTCLLNYRTKSGRIVDVADPGISASAWVYSNTCLVLGQKSVAVPGQTEMVNWALSFKRPLLLGSEHRPGMSFETPWFRYDGRTYGYEDCSCTGSANRGGFNCACPFKCKLWVLDGAKRISEGGTEDARIGGDP</sequence>
<reference evidence="2 3" key="1">
    <citation type="submission" date="2017-04" db="EMBL/GenBank/DDBJ databases">
        <title>Draft genome sequence of Marssonina coronaria NL1: causal agent of apple blotch.</title>
        <authorList>
            <person name="Cheng Q."/>
        </authorList>
    </citation>
    <scope>NUCLEOTIDE SEQUENCE [LARGE SCALE GENOMIC DNA]</scope>
    <source>
        <strain evidence="2 3">NL1</strain>
    </source>
</reference>
<dbReference type="EMBL" id="MZNU01000345">
    <property type="protein sequence ID" value="OWO99731.1"/>
    <property type="molecule type" value="Genomic_DNA"/>
</dbReference>
<gene>
    <name evidence="2" type="ORF">B2J93_9481</name>
</gene>
<evidence type="ECO:0000256" key="1">
    <source>
        <dbReference type="SAM" id="SignalP"/>
    </source>
</evidence>
<feature type="signal peptide" evidence="1">
    <location>
        <begin position="1"/>
        <end position="21"/>
    </location>
</feature>
<evidence type="ECO:0000313" key="3">
    <source>
        <dbReference type="Proteomes" id="UP000242519"/>
    </source>
</evidence>
<comment type="caution">
    <text evidence="2">The sequence shown here is derived from an EMBL/GenBank/DDBJ whole genome shotgun (WGS) entry which is preliminary data.</text>
</comment>
<proteinExistence type="predicted"/>